<feature type="transmembrane region" description="Helical" evidence="1">
    <location>
        <begin position="6"/>
        <end position="27"/>
    </location>
</feature>
<organism evidence="2 3">
    <name type="scientific">Rosenbergiella nectarea</name>
    <dbReference type="NCBI Taxonomy" id="988801"/>
    <lineage>
        <taxon>Bacteria</taxon>
        <taxon>Pseudomonadati</taxon>
        <taxon>Pseudomonadota</taxon>
        <taxon>Gammaproteobacteria</taxon>
        <taxon>Enterobacterales</taxon>
        <taxon>Erwiniaceae</taxon>
        <taxon>Rosenbergiella</taxon>
    </lineage>
</organism>
<dbReference type="AlphaFoldDB" id="A0A1H9ML79"/>
<dbReference type="Proteomes" id="UP000242515">
    <property type="component" value="Unassembled WGS sequence"/>
</dbReference>
<reference evidence="3" key="1">
    <citation type="submission" date="2016-10" db="EMBL/GenBank/DDBJ databases">
        <authorList>
            <person name="Varghese N."/>
            <person name="Submissions S."/>
        </authorList>
    </citation>
    <scope>NUCLEOTIDE SEQUENCE [LARGE SCALE GENOMIC DNA]</scope>
    <source>
        <strain evidence="3">8N4</strain>
    </source>
</reference>
<name>A0A1H9ML79_9GAMM</name>
<proteinExistence type="predicted"/>
<evidence type="ECO:0000256" key="1">
    <source>
        <dbReference type="SAM" id="Phobius"/>
    </source>
</evidence>
<keyword evidence="1" id="KW-0812">Transmembrane</keyword>
<protein>
    <submittedName>
        <fullName evidence="2">Uncharacterized protein</fullName>
    </submittedName>
</protein>
<evidence type="ECO:0000313" key="3">
    <source>
        <dbReference type="Proteomes" id="UP000242515"/>
    </source>
</evidence>
<dbReference type="STRING" id="988801.SAMN05216522_11639"/>
<keyword evidence="1" id="KW-0472">Membrane</keyword>
<keyword evidence="3" id="KW-1185">Reference proteome</keyword>
<evidence type="ECO:0000313" key="2">
    <source>
        <dbReference type="EMBL" id="SER24301.1"/>
    </source>
</evidence>
<keyword evidence="1" id="KW-1133">Transmembrane helix</keyword>
<dbReference type="EMBL" id="FOGC01000016">
    <property type="protein sequence ID" value="SER24301.1"/>
    <property type="molecule type" value="Genomic_DNA"/>
</dbReference>
<accession>A0A1H9ML79</accession>
<gene>
    <name evidence="2" type="ORF">SAMN05216522_11639</name>
</gene>
<sequence length="67" mass="7042">MAIQGHGGMTVTTGVMITVIMTGTLIIDRVMIEETFSMAAITLDRADDTPINTIKIDIGLTTGTGTD</sequence>